<gene>
    <name evidence="8" type="ORF">TAO_0164</name>
</gene>
<keyword evidence="4 5" id="KW-0697">Rotamase</keyword>
<sequence length="321" mass="35270">MKYFGIGVFVGFYASLALAADNPPNTPLIEYQDVTVTQQDYAAELATLPPQFQAEVGTSGKQVHKLLDKVFVYRVLAKEARTEGLDQDPQLQAQVQLAQERTLGLARLDQLRAQALATHPDFAALAKEKYQANPQEYTTPEQVKVAHILIKPEESSPAAEEKAQQLAEQIRQQASAGEKSFSDLALEYSQDPSVKRNHGDLGFITAGKTVKPFEEAAFALQKPGEISPVVKTQYGFYIIQLEARQPAQLQPFTEIQAQLVKGIKEKYLQDIVSHHLHQIRNAEGINMNGEALKNLIKPNPYKAAGATKGVIISPAPADSAQ</sequence>
<dbReference type="GO" id="GO:0003755">
    <property type="term" value="F:peptidyl-prolyl cis-trans isomerase activity"/>
    <property type="evidence" value="ECO:0007669"/>
    <property type="project" value="UniProtKB-KW"/>
</dbReference>
<name>A0A1Q2SK86_9GAMM</name>
<dbReference type="EMBL" id="AP014836">
    <property type="protein sequence ID" value="BAW79534.1"/>
    <property type="molecule type" value="Genomic_DNA"/>
</dbReference>
<dbReference type="AlphaFoldDB" id="A0A1Q2SK86"/>
<comment type="catalytic activity">
    <reaction evidence="1">
        <text>[protein]-peptidylproline (omega=180) = [protein]-peptidylproline (omega=0)</text>
        <dbReference type="Rhea" id="RHEA:16237"/>
        <dbReference type="Rhea" id="RHEA-COMP:10747"/>
        <dbReference type="Rhea" id="RHEA-COMP:10748"/>
        <dbReference type="ChEBI" id="CHEBI:83833"/>
        <dbReference type="ChEBI" id="CHEBI:83834"/>
        <dbReference type="EC" id="5.2.1.8"/>
    </reaction>
</comment>
<dbReference type="Pfam" id="PF13616">
    <property type="entry name" value="Rotamase_3"/>
    <property type="match status" value="1"/>
</dbReference>
<dbReference type="InterPro" id="IPR000297">
    <property type="entry name" value="PPIase_PpiC"/>
</dbReference>
<dbReference type="Proteomes" id="UP000243679">
    <property type="component" value="Chromosome"/>
</dbReference>
<feature type="signal peptide" evidence="6">
    <location>
        <begin position="1"/>
        <end position="19"/>
    </location>
</feature>
<dbReference type="EC" id="5.2.1.8" evidence="3"/>
<keyword evidence="6" id="KW-0732">Signal</keyword>
<protein>
    <recommendedName>
        <fullName evidence="3">peptidylprolyl isomerase</fullName>
        <ecNumber evidence="3">5.2.1.8</ecNumber>
    </recommendedName>
</protein>
<reference evidence="8 9" key="1">
    <citation type="journal article" date="2017" name="ISME J.">
        <title>An acid-tolerant ammonia-oxidizing ?-proteobacterium from soil.</title>
        <authorList>
            <person name="Hayatsu M."/>
            <person name="Tago K."/>
            <person name="Uchiyama I."/>
            <person name="Toyoda A."/>
            <person name="Wang Y."/>
            <person name="Shimomura Y."/>
            <person name="Okubo T."/>
            <person name="Kurisu F."/>
            <person name="Hirono Y."/>
            <person name="Nonaka K."/>
            <person name="Akiyama H."/>
            <person name="Itoh T."/>
            <person name="Takami H."/>
        </authorList>
    </citation>
    <scope>NUCLEOTIDE SEQUENCE [LARGE SCALE GENOMIC DNA]</scope>
    <source>
        <strain evidence="8 9">TAO100</strain>
    </source>
</reference>
<dbReference type="PANTHER" id="PTHR47245">
    <property type="entry name" value="PEPTIDYLPROLYL ISOMERASE"/>
    <property type="match status" value="1"/>
</dbReference>
<feature type="domain" description="PpiC" evidence="7">
    <location>
        <begin position="140"/>
        <end position="243"/>
    </location>
</feature>
<dbReference type="PROSITE" id="PS50198">
    <property type="entry name" value="PPIC_PPIASE_2"/>
    <property type="match status" value="1"/>
</dbReference>
<evidence type="ECO:0000256" key="2">
    <source>
        <dbReference type="ARBA" id="ARBA00007656"/>
    </source>
</evidence>
<dbReference type="InterPro" id="IPR046357">
    <property type="entry name" value="PPIase_dom_sf"/>
</dbReference>
<feature type="chain" id="PRO_5012659269" description="peptidylprolyl isomerase" evidence="6">
    <location>
        <begin position="20"/>
        <end position="321"/>
    </location>
</feature>
<proteinExistence type="inferred from homology"/>
<organism evidence="8 9">
    <name type="scientific">Candidatus Nitrosoglobus terrae</name>
    <dbReference type="NCBI Taxonomy" id="1630141"/>
    <lineage>
        <taxon>Bacteria</taxon>
        <taxon>Pseudomonadati</taxon>
        <taxon>Pseudomonadota</taxon>
        <taxon>Gammaproteobacteria</taxon>
        <taxon>Chromatiales</taxon>
        <taxon>Chromatiaceae</taxon>
        <taxon>Candidatus Nitrosoglobus</taxon>
    </lineage>
</organism>
<keyword evidence="5 8" id="KW-0413">Isomerase</keyword>
<dbReference type="InterPro" id="IPR050245">
    <property type="entry name" value="PrsA_foldase"/>
</dbReference>
<evidence type="ECO:0000313" key="8">
    <source>
        <dbReference type="EMBL" id="BAW79534.1"/>
    </source>
</evidence>
<dbReference type="SUPFAM" id="SSF54534">
    <property type="entry name" value="FKBP-like"/>
    <property type="match status" value="1"/>
</dbReference>
<comment type="similarity">
    <text evidence="2">Belongs to the PpiC/parvulin rotamase family.</text>
</comment>
<evidence type="ECO:0000256" key="3">
    <source>
        <dbReference type="ARBA" id="ARBA00013194"/>
    </source>
</evidence>
<evidence type="ECO:0000313" key="9">
    <source>
        <dbReference type="Proteomes" id="UP000243679"/>
    </source>
</evidence>
<dbReference type="Gene3D" id="3.10.50.40">
    <property type="match status" value="1"/>
</dbReference>
<dbReference type="PANTHER" id="PTHR47245:SF2">
    <property type="entry name" value="PEPTIDYL-PROLYL CIS-TRANS ISOMERASE HP_0175-RELATED"/>
    <property type="match status" value="1"/>
</dbReference>
<evidence type="ECO:0000256" key="4">
    <source>
        <dbReference type="ARBA" id="ARBA00023110"/>
    </source>
</evidence>
<dbReference type="KEGG" id="ntt:TAO_0164"/>
<evidence type="ECO:0000256" key="6">
    <source>
        <dbReference type="SAM" id="SignalP"/>
    </source>
</evidence>
<evidence type="ECO:0000259" key="7">
    <source>
        <dbReference type="PROSITE" id="PS50198"/>
    </source>
</evidence>
<evidence type="ECO:0000256" key="1">
    <source>
        <dbReference type="ARBA" id="ARBA00000971"/>
    </source>
</evidence>
<evidence type="ECO:0000256" key="5">
    <source>
        <dbReference type="PROSITE-ProRule" id="PRU00278"/>
    </source>
</evidence>
<keyword evidence="9" id="KW-1185">Reference proteome</keyword>
<accession>A0A1Q2SK86</accession>